<dbReference type="InterPro" id="IPR011991">
    <property type="entry name" value="ArsR-like_HTH"/>
</dbReference>
<dbReference type="RefSeq" id="WP_113961859.1">
    <property type="nucleotide sequence ID" value="NZ_QNRR01000016.1"/>
</dbReference>
<keyword evidence="2 5" id="KW-0238">DNA-binding</keyword>
<dbReference type="InterPro" id="IPR036390">
    <property type="entry name" value="WH_DNA-bd_sf"/>
</dbReference>
<evidence type="ECO:0000313" key="6">
    <source>
        <dbReference type="Proteomes" id="UP000253426"/>
    </source>
</evidence>
<dbReference type="AlphaFoldDB" id="A0A366H5C7"/>
<accession>A0A366H5C7</accession>
<dbReference type="GO" id="GO:0003700">
    <property type="term" value="F:DNA-binding transcription factor activity"/>
    <property type="evidence" value="ECO:0007669"/>
    <property type="project" value="InterPro"/>
</dbReference>
<comment type="caution">
    <text evidence="5">The sequence shown here is derived from an EMBL/GenBank/DDBJ whole genome shotgun (WGS) entry which is preliminary data.</text>
</comment>
<dbReference type="Proteomes" id="UP000253426">
    <property type="component" value="Unassembled WGS sequence"/>
</dbReference>
<dbReference type="InterPro" id="IPR036388">
    <property type="entry name" value="WH-like_DNA-bd_sf"/>
</dbReference>
<dbReference type="InterPro" id="IPR001845">
    <property type="entry name" value="HTH_ArsR_DNA-bd_dom"/>
</dbReference>
<dbReference type="Gene3D" id="1.10.10.10">
    <property type="entry name" value="Winged helix-like DNA-binding domain superfamily/Winged helix DNA-binding domain"/>
    <property type="match status" value="1"/>
</dbReference>
<organism evidence="5 6">
    <name type="scientific">Roseimicrobium gellanilyticum</name>
    <dbReference type="NCBI Taxonomy" id="748857"/>
    <lineage>
        <taxon>Bacteria</taxon>
        <taxon>Pseudomonadati</taxon>
        <taxon>Verrucomicrobiota</taxon>
        <taxon>Verrucomicrobiia</taxon>
        <taxon>Verrucomicrobiales</taxon>
        <taxon>Verrucomicrobiaceae</taxon>
        <taxon>Roseimicrobium</taxon>
    </lineage>
</organism>
<dbReference type="CDD" id="cd00090">
    <property type="entry name" value="HTH_ARSR"/>
    <property type="match status" value="1"/>
</dbReference>
<reference evidence="5 6" key="1">
    <citation type="submission" date="2018-06" db="EMBL/GenBank/DDBJ databases">
        <title>Genomic Encyclopedia of Type Strains, Phase IV (KMG-IV): sequencing the most valuable type-strain genomes for metagenomic binning, comparative biology and taxonomic classification.</title>
        <authorList>
            <person name="Goeker M."/>
        </authorList>
    </citation>
    <scope>NUCLEOTIDE SEQUENCE [LARGE SCALE GENOMIC DNA]</scope>
    <source>
        <strain evidence="5 6">DSM 25532</strain>
    </source>
</reference>
<feature type="domain" description="HTH arsR-type" evidence="4">
    <location>
        <begin position="1"/>
        <end position="94"/>
    </location>
</feature>
<protein>
    <submittedName>
        <fullName evidence="5">DNA-binding transcriptional ArsR family regulator</fullName>
    </submittedName>
</protein>
<dbReference type="Pfam" id="PF01022">
    <property type="entry name" value="HTH_5"/>
    <property type="match status" value="1"/>
</dbReference>
<name>A0A366H5C7_9BACT</name>
<dbReference type="OrthoDB" id="9798835at2"/>
<dbReference type="GO" id="GO:0003677">
    <property type="term" value="F:DNA binding"/>
    <property type="evidence" value="ECO:0007669"/>
    <property type="project" value="UniProtKB-KW"/>
</dbReference>
<keyword evidence="6" id="KW-1185">Reference proteome</keyword>
<evidence type="ECO:0000259" key="4">
    <source>
        <dbReference type="PROSITE" id="PS50987"/>
    </source>
</evidence>
<dbReference type="PANTHER" id="PTHR33154">
    <property type="entry name" value="TRANSCRIPTIONAL REGULATOR, ARSR FAMILY"/>
    <property type="match status" value="1"/>
</dbReference>
<dbReference type="NCBIfam" id="NF033788">
    <property type="entry name" value="HTH_metalloreg"/>
    <property type="match status" value="1"/>
</dbReference>
<proteinExistence type="predicted"/>
<dbReference type="EMBL" id="QNRR01000016">
    <property type="protein sequence ID" value="RBP36628.1"/>
    <property type="molecule type" value="Genomic_DNA"/>
</dbReference>
<dbReference type="InterPro" id="IPR051081">
    <property type="entry name" value="HTH_MetalResp_TranReg"/>
</dbReference>
<evidence type="ECO:0000313" key="5">
    <source>
        <dbReference type="EMBL" id="RBP36628.1"/>
    </source>
</evidence>
<evidence type="ECO:0000256" key="2">
    <source>
        <dbReference type="ARBA" id="ARBA00023125"/>
    </source>
</evidence>
<dbReference type="PROSITE" id="PS50987">
    <property type="entry name" value="HTH_ARSR_2"/>
    <property type="match status" value="1"/>
</dbReference>
<keyword evidence="1" id="KW-0805">Transcription regulation</keyword>
<dbReference type="PRINTS" id="PR00778">
    <property type="entry name" value="HTHARSR"/>
</dbReference>
<keyword evidence="3" id="KW-0804">Transcription</keyword>
<sequence length="139" mass="15756">MILVMKDVVAFAHALADETRWRIIQLVFNEPLCVCELADILKMPQSSVSSHVQVIRKAGLLDEEKCGKWMYYRLAQNHRRLLSTMGEFFEVSPASDSVLKADAKRAVKRLTERDESCCPLPTILTKLKPVTPQKVSQTP</sequence>
<evidence type="ECO:0000256" key="1">
    <source>
        <dbReference type="ARBA" id="ARBA00023015"/>
    </source>
</evidence>
<dbReference type="PANTHER" id="PTHR33154:SF33">
    <property type="entry name" value="TRANSCRIPTIONAL REPRESSOR SDPR"/>
    <property type="match status" value="1"/>
</dbReference>
<gene>
    <name evidence="5" type="ORF">DES53_11667</name>
</gene>
<dbReference type="SMART" id="SM00418">
    <property type="entry name" value="HTH_ARSR"/>
    <property type="match status" value="1"/>
</dbReference>
<dbReference type="SUPFAM" id="SSF46785">
    <property type="entry name" value="Winged helix' DNA-binding domain"/>
    <property type="match status" value="1"/>
</dbReference>
<evidence type="ECO:0000256" key="3">
    <source>
        <dbReference type="ARBA" id="ARBA00023163"/>
    </source>
</evidence>